<sequence>MLYHLLYPLHTTFIGFNVFRYITFRCICGAITAFLIMYVFGPAFIRAMKRLQIGQVVRDDGPETHLVKQGVPTMGGLLILIAISLSTLLWARLDSDLVWLLQFTLLFYGLIGAIDDYRKISRKNSKGLSARWKMVLQIVGASVVGLYILLHPGFDGHLSLPFLKNINPDLGWFYVIFAIIVIVGASNAVNLTDGLDGLAAGPTIIAAAVYLVFSYLAGHLVLAQYLQIPYVPGSGELAIFCGAIVGACLGFLWYNAYPAQMFMGDVGSLALGGALGAVAIIIKQEFLLAIVGGIFVLEALSVIMQVGYFKMTHGRRIFLMAPFHHHFEKKGWHESKVVVRFWIVSILLGLLAIATLKLR</sequence>
<evidence type="ECO:0000256" key="1">
    <source>
        <dbReference type="ARBA" id="ARBA00004141"/>
    </source>
</evidence>
<dbReference type="GO" id="GO:0005886">
    <property type="term" value="C:plasma membrane"/>
    <property type="evidence" value="ECO:0007669"/>
    <property type="project" value="UniProtKB-SubCell"/>
</dbReference>
<evidence type="ECO:0000256" key="13">
    <source>
        <dbReference type="NCBIfam" id="TIGR00445"/>
    </source>
</evidence>
<dbReference type="AlphaFoldDB" id="A0A840UPB9"/>
<feature type="transmembrane region" description="Helical" evidence="12">
    <location>
        <begin position="198"/>
        <end position="217"/>
    </location>
</feature>
<dbReference type="CDD" id="cd06852">
    <property type="entry name" value="GT_MraY"/>
    <property type="match status" value="1"/>
</dbReference>
<dbReference type="RefSeq" id="WP_183349521.1">
    <property type="nucleotide sequence ID" value="NZ_JACHEO010000005.1"/>
</dbReference>
<feature type="transmembrane region" description="Helical" evidence="12">
    <location>
        <begin position="288"/>
        <end position="309"/>
    </location>
</feature>
<dbReference type="Pfam" id="PF00953">
    <property type="entry name" value="Glycos_transf_4"/>
    <property type="match status" value="1"/>
</dbReference>
<dbReference type="PANTHER" id="PTHR22926:SF5">
    <property type="entry name" value="PHOSPHO-N-ACETYLMURAMOYL-PENTAPEPTIDE-TRANSFERASE HOMOLOG"/>
    <property type="match status" value="1"/>
</dbReference>
<evidence type="ECO:0000256" key="11">
    <source>
        <dbReference type="ARBA" id="ARBA00023316"/>
    </source>
</evidence>
<keyword evidence="4 12" id="KW-0808">Transferase</keyword>
<dbReference type="GO" id="GO:0009252">
    <property type="term" value="P:peptidoglycan biosynthetic process"/>
    <property type="evidence" value="ECO:0007669"/>
    <property type="project" value="UniProtKB-UniRule"/>
</dbReference>
<feature type="transmembrane region" description="Helical" evidence="12">
    <location>
        <begin position="22"/>
        <end position="45"/>
    </location>
</feature>
<evidence type="ECO:0000313" key="16">
    <source>
        <dbReference type="Proteomes" id="UP000539642"/>
    </source>
</evidence>
<evidence type="ECO:0000256" key="9">
    <source>
        <dbReference type="ARBA" id="ARBA00023136"/>
    </source>
</evidence>
<dbReference type="GO" id="GO:0046872">
    <property type="term" value="F:metal ion binding"/>
    <property type="evidence" value="ECO:0007669"/>
    <property type="project" value="UniProtKB-KW"/>
</dbReference>
<dbReference type="InterPro" id="IPR000715">
    <property type="entry name" value="Glycosyl_transferase_4"/>
</dbReference>
<gene>
    <name evidence="12" type="primary">mraY</name>
    <name evidence="15" type="ORF">HNQ81_001333</name>
</gene>
<dbReference type="EMBL" id="JACHEO010000005">
    <property type="protein sequence ID" value="MBB5347612.1"/>
    <property type="molecule type" value="Genomic_DNA"/>
</dbReference>
<dbReference type="PROSITE" id="PS01347">
    <property type="entry name" value="MRAY_1"/>
    <property type="match status" value="1"/>
</dbReference>
<evidence type="ECO:0000313" key="15">
    <source>
        <dbReference type="EMBL" id="MBB5347612.1"/>
    </source>
</evidence>
<protein>
    <recommendedName>
        <fullName evidence="12 13">Phospho-N-acetylmuramoyl-pentapeptide-transferase</fullName>
        <ecNumber evidence="12 13">2.7.8.13</ecNumber>
    </recommendedName>
    <alternativeName>
        <fullName evidence="12">UDP-MurNAc-pentapeptide phosphotransferase</fullName>
    </alternativeName>
</protein>
<comment type="subcellular location">
    <subcellularLocation>
        <location evidence="12">Cell membrane</location>
        <topology evidence="12">Multi-pass membrane protein</topology>
    </subcellularLocation>
    <subcellularLocation>
        <location evidence="1">Membrane</location>
        <topology evidence="1">Multi-pass membrane protein</topology>
    </subcellularLocation>
</comment>
<keyword evidence="10 12" id="KW-0131">Cell cycle</keyword>
<comment type="pathway">
    <text evidence="12">Cell wall biogenesis; peptidoglycan biosynthesis.</text>
</comment>
<dbReference type="NCBIfam" id="TIGR00445">
    <property type="entry name" value="mraY"/>
    <property type="match status" value="1"/>
</dbReference>
<comment type="caution">
    <text evidence="15">The sequence shown here is derived from an EMBL/GenBank/DDBJ whole genome shotgun (WGS) entry which is preliminary data.</text>
</comment>
<feature type="binding site" evidence="14">
    <location>
        <position position="190"/>
    </location>
    <ligand>
        <name>Mg(2+)</name>
        <dbReference type="ChEBI" id="CHEBI:18420"/>
    </ligand>
</feature>
<keyword evidence="6 12" id="KW-0133">Cell shape</keyword>
<keyword evidence="12" id="KW-1003">Cell membrane</keyword>
<feature type="transmembrane region" description="Helical" evidence="12">
    <location>
        <begin position="337"/>
        <end position="356"/>
    </location>
</feature>
<proteinExistence type="inferred from homology"/>
<feature type="transmembrane region" description="Helical" evidence="12">
    <location>
        <begin position="262"/>
        <end position="282"/>
    </location>
</feature>
<feature type="transmembrane region" description="Helical" evidence="12">
    <location>
        <begin position="97"/>
        <end position="114"/>
    </location>
</feature>
<evidence type="ECO:0000256" key="2">
    <source>
        <dbReference type="ARBA" id="ARBA00005583"/>
    </source>
</evidence>
<feature type="transmembrane region" description="Helical" evidence="12">
    <location>
        <begin position="170"/>
        <end position="191"/>
    </location>
</feature>
<name>A0A840UPB9_9BACT</name>
<feature type="transmembrane region" description="Helical" evidence="12">
    <location>
        <begin position="134"/>
        <end position="150"/>
    </location>
</feature>
<dbReference type="Proteomes" id="UP000539642">
    <property type="component" value="Unassembled WGS sequence"/>
</dbReference>
<dbReference type="GO" id="GO:0008963">
    <property type="term" value="F:phospho-N-acetylmuramoyl-pentapeptide-transferase activity"/>
    <property type="evidence" value="ECO:0007669"/>
    <property type="project" value="UniProtKB-UniRule"/>
</dbReference>
<keyword evidence="11 12" id="KW-0961">Cell wall biogenesis/degradation</keyword>
<comment type="catalytic activity">
    <reaction evidence="12">
        <text>UDP-N-acetyl-alpha-D-muramoyl-L-alanyl-gamma-D-glutamyl-meso-2,6-diaminopimeloyl-D-alanyl-D-alanine + di-trans,octa-cis-undecaprenyl phosphate = di-trans,octa-cis-undecaprenyl diphospho-N-acetyl-alpha-D-muramoyl-L-alanyl-D-glutamyl-meso-2,6-diaminopimeloyl-D-alanyl-D-alanine + UMP</text>
        <dbReference type="Rhea" id="RHEA:28386"/>
        <dbReference type="ChEBI" id="CHEBI:57865"/>
        <dbReference type="ChEBI" id="CHEBI:60392"/>
        <dbReference type="ChEBI" id="CHEBI:61386"/>
        <dbReference type="ChEBI" id="CHEBI:61387"/>
        <dbReference type="EC" id="2.7.8.13"/>
    </reaction>
</comment>
<organism evidence="15 16">
    <name type="scientific">Desulfoprunum benzoelyticum</name>
    <dbReference type="NCBI Taxonomy" id="1506996"/>
    <lineage>
        <taxon>Bacteria</taxon>
        <taxon>Pseudomonadati</taxon>
        <taxon>Thermodesulfobacteriota</taxon>
        <taxon>Desulfobulbia</taxon>
        <taxon>Desulfobulbales</taxon>
        <taxon>Desulfobulbaceae</taxon>
        <taxon>Desulfoprunum</taxon>
    </lineage>
</organism>
<comment type="function">
    <text evidence="12">Catalyzes the initial step of the lipid cycle reactions in the biosynthesis of the cell wall peptidoglycan: transfers peptidoglycan precursor phospho-MurNAc-pentapeptide from UDP-MurNAc-pentapeptide onto the lipid carrier undecaprenyl phosphate, yielding undecaprenyl-pyrophosphoryl-MurNAc-pentapeptide, known as lipid I.</text>
</comment>
<evidence type="ECO:0000256" key="3">
    <source>
        <dbReference type="ARBA" id="ARBA00022618"/>
    </source>
</evidence>
<comment type="similarity">
    <text evidence="2 12">Belongs to the glycosyltransferase 4 family. MraY subfamily.</text>
</comment>
<dbReference type="EC" id="2.7.8.13" evidence="12 13"/>
<evidence type="ECO:0000256" key="14">
    <source>
        <dbReference type="PIRSR" id="PIRSR600715-1"/>
    </source>
</evidence>
<dbReference type="GO" id="GO:0051301">
    <property type="term" value="P:cell division"/>
    <property type="evidence" value="ECO:0007669"/>
    <property type="project" value="UniProtKB-KW"/>
</dbReference>
<dbReference type="GO" id="GO:0008360">
    <property type="term" value="P:regulation of cell shape"/>
    <property type="evidence" value="ECO:0007669"/>
    <property type="project" value="UniProtKB-KW"/>
</dbReference>
<keyword evidence="12 14" id="KW-0479">Metal-binding</keyword>
<comment type="cofactor">
    <cofactor evidence="12 14">
        <name>Mg(2+)</name>
        <dbReference type="ChEBI" id="CHEBI:18420"/>
    </cofactor>
</comment>
<dbReference type="UniPathway" id="UPA00219"/>
<evidence type="ECO:0000256" key="5">
    <source>
        <dbReference type="ARBA" id="ARBA00022692"/>
    </source>
</evidence>
<keyword evidence="3 12" id="KW-0132">Cell division</keyword>
<feature type="transmembrane region" description="Helical" evidence="12">
    <location>
        <begin position="66"/>
        <end position="91"/>
    </location>
</feature>
<evidence type="ECO:0000256" key="12">
    <source>
        <dbReference type="HAMAP-Rule" id="MF_00038"/>
    </source>
</evidence>
<keyword evidence="8 12" id="KW-1133">Transmembrane helix</keyword>
<reference evidence="15 16" key="1">
    <citation type="submission" date="2020-08" db="EMBL/GenBank/DDBJ databases">
        <title>Genomic Encyclopedia of Type Strains, Phase IV (KMG-IV): sequencing the most valuable type-strain genomes for metagenomic binning, comparative biology and taxonomic classification.</title>
        <authorList>
            <person name="Goeker M."/>
        </authorList>
    </citation>
    <scope>NUCLEOTIDE SEQUENCE [LARGE SCALE GENOMIC DNA]</scope>
    <source>
        <strain evidence="15 16">DSM 28570</strain>
    </source>
</reference>
<evidence type="ECO:0000256" key="6">
    <source>
        <dbReference type="ARBA" id="ARBA00022960"/>
    </source>
</evidence>
<dbReference type="InterPro" id="IPR003524">
    <property type="entry name" value="PNAcMuramoyl-5peptid_Trfase"/>
</dbReference>
<evidence type="ECO:0000256" key="10">
    <source>
        <dbReference type="ARBA" id="ARBA00023306"/>
    </source>
</evidence>
<keyword evidence="16" id="KW-1185">Reference proteome</keyword>
<keyword evidence="5 12" id="KW-0812">Transmembrane</keyword>
<dbReference type="PROSITE" id="PS01348">
    <property type="entry name" value="MRAY_2"/>
    <property type="match status" value="1"/>
</dbReference>
<keyword evidence="9 12" id="KW-0472">Membrane</keyword>
<feature type="transmembrane region" description="Helical" evidence="12">
    <location>
        <begin position="237"/>
        <end position="255"/>
    </location>
</feature>
<accession>A0A840UPB9</accession>
<keyword evidence="12 14" id="KW-0460">Magnesium</keyword>
<evidence type="ECO:0000256" key="7">
    <source>
        <dbReference type="ARBA" id="ARBA00022984"/>
    </source>
</evidence>
<dbReference type="InterPro" id="IPR018480">
    <property type="entry name" value="PNAcMuramoyl-5peptid_Trfase_CS"/>
</dbReference>
<dbReference type="HAMAP" id="MF_00038">
    <property type="entry name" value="MraY"/>
    <property type="match status" value="1"/>
</dbReference>
<dbReference type="PANTHER" id="PTHR22926">
    <property type="entry name" value="PHOSPHO-N-ACETYLMURAMOYL-PENTAPEPTIDE-TRANSFERASE"/>
    <property type="match status" value="1"/>
</dbReference>
<dbReference type="GO" id="GO:0071555">
    <property type="term" value="P:cell wall organization"/>
    <property type="evidence" value="ECO:0007669"/>
    <property type="project" value="UniProtKB-KW"/>
</dbReference>
<evidence type="ECO:0000256" key="8">
    <source>
        <dbReference type="ARBA" id="ARBA00022989"/>
    </source>
</evidence>
<keyword evidence="7 12" id="KW-0573">Peptidoglycan synthesis</keyword>
<evidence type="ECO:0000256" key="4">
    <source>
        <dbReference type="ARBA" id="ARBA00022679"/>
    </source>
</evidence>
<feature type="binding site" evidence="14">
    <location>
        <position position="265"/>
    </location>
    <ligand>
        <name>Mg(2+)</name>
        <dbReference type="ChEBI" id="CHEBI:18420"/>
    </ligand>
</feature>